<evidence type="ECO:0000313" key="5">
    <source>
        <dbReference type="EMBL" id="MBE7524911.1"/>
    </source>
</evidence>
<dbReference type="PANTHER" id="PTHR38439">
    <property type="entry name" value="AURACYANIN-B"/>
    <property type="match status" value="1"/>
</dbReference>
<feature type="region of interest" description="Disordered" evidence="3">
    <location>
        <begin position="29"/>
        <end position="63"/>
    </location>
</feature>
<dbReference type="GO" id="GO:0009055">
    <property type="term" value="F:electron transfer activity"/>
    <property type="evidence" value="ECO:0007669"/>
    <property type="project" value="InterPro"/>
</dbReference>
<evidence type="ECO:0000259" key="4">
    <source>
        <dbReference type="Pfam" id="PF00127"/>
    </source>
</evidence>
<gene>
    <name evidence="5" type="ORF">HS096_00720</name>
</gene>
<dbReference type="InterPro" id="IPR008972">
    <property type="entry name" value="Cupredoxin"/>
</dbReference>
<comment type="caution">
    <text evidence="5">The sequence shown here is derived from an EMBL/GenBank/DDBJ whole genome shotgun (WGS) entry which is preliminary data.</text>
</comment>
<evidence type="ECO:0000256" key="1">
    <source>
        <dbReference type="ARBA" id="ARBA00022723"/>
    </source>
</evidence>
<dbReference type="InterPro" id="IPR033138">
    <property type="entry name" value="Cu_oxidase_CS"/>
</dbReference>
<dbReference type="PROSITE" id="PS00079">
    <property type="entry name" value="MULTICOPPER_OXIDASE1"/>
    <property type="match status" value="1"/>
</dbReference>
<dbReference type="SUPFAM" id="SSF49503">
    <property type="entry name" value="Cupredoxins"/>
    <property type="match status" value="1"/>
</dbReference>
<dbReference type="Proteomes" id="UP000710385">
    <property type="component" value="Unassembled WGS sequence"/>
</dbReference>
<reference evidence="5" key="1">
    <citation type="submission" date="2020-05" db="EMBL/GenBank/DDBJ databases">
        <title>High-Quality Genomes of Partial-Nitritation/Anammox System by Hierarchical Clustering Based Hybrid Assembly.</title>
        <authorList>
            <person name="Liu L."/>
            <person name="Wang Y."/>
            <person name="Che Y."/>
            <person name="Chen Y."/>
            <person name="Xia Y."/>
            <person name="Luo R."/>
            <person name="Cheng S.H."/>
            <person name="Zheng C."/>
            <person name="Zhang T."/>
        </authorList>
    </citation>
    <scope>NUCLEOTIDE SEQUENCE</scope>
    <source>
        <strain evidence="5">H1_PAT1</strain>
    </source>
</reference>
<dbReference type="PROSITE" id="PS51257">
    <property type="entry name" value="PROKAR_LIPOPROTEIN"/>
    <property type="match status" value="1"/>
</dbReference>
<dbReference type="CDD" id="cd00920">
    <property type="entry name" value="Cupredoxin"/>
    <property type="match status" value="1"/>
</dbReference>
<dbReference type="PANTHER" id="PTHR38439:SF3">
    <property type="entry name" value="COPPER-RESISTANT CUPROPROTEIN COPI"/>
    <property type="match status" value="1"/>
</dbReference>
<dbReference type="Gene3D" id="2.60.40.420">
    <property type="entry name" value="Cupredoxins - blue copper proteins"/>
    <property type="match status" value="1"/>
</dbReference>
<dbReference type="InterPro" id="IPR050845">
    <property type="entry name" value="Cu-binding_ET"/>
</dbReference>
<name>A0A928TT88_UNCKA</name>
<feature type="domain" description="Blue (type 1) copper" evidence="4">
    <location>
        <begin position="90"/>
        <end position="176"/>
    </location>
</feature>
<evidence type="ECO:0000256" key="2">
    <source>
        <dbReference type="ARBA" id="ARBA00023008"/>
    </source>
</evidence>
<feature type="compositionally biased region" description="Polar residues" evidence="3">
    <location>
        <begin position="43"/>
        <end position="56"/>
    </location>
</feature>
<organism evidence="5 6">
    <name type="scientific">candidate division WWE3 bacterium</name>
    <dbReference type="NCBI Taxonomy" id="2053526"/>
    <lineage>
        <taxon>Bacteria</taxon>
        <taxon>Katanobacteria</taxon>
    </lineage>
</organism>
<dbReference type="AlphaFoldDB" id="A0A928TT88"/>
<keyword evidence="1" id="KW-0479">Metal-binding</keyword>
<protein>
    <submittedName>
        <fullName evidence="5">Cupredoxin domain-containing protein</fullName>
    </submittedName>
</protein>
<dbReference type="EMBL" id="JABTTY010000001">
    <property type="protein sequence ID" value="MBE7524911.1"/>
    <property type="molecule type" value="Genomic_DNA"/>
</dbReference>
<dbReference type="InterPro" id="IPR000923">
    <property type="entry name" value="BlueCu_1"/>
</dbReference>
<dbReference type="GO" id="GO:0005507">
    <property type="term" value="F:copper ion binding"/>
    <property type="evidence" value="ECO:0007669"/>
    <property type="project" value="InterPro"/>
</dbReference>
<evidence type="ECO:0000313" key="6">
    <source>
        <dbReference type="Proteomes" id="UP000710385"/>
    </source>
</evidence>
<proteinExistence type="predicted"/>
<evidence type="ECO:0000256" key="3">
    <source>
        <dbReference type="SAM" id="MobiDB-lite"/>
    </source>
</evidence>
<dbReference type="Pfam" id="PF00127">
    <property type="entry name" value="Copper-bind"/>
    <property type="match status" value="1"/>
</dbReference>
<sequence>MKNPFHGIVHSIAISTLLITGAGCAPLANEQPAAPAEDAPTAVESSATPENDTPKPNGQMAPTEPLELTDVQARQLEAGAALHEPTVLTFDVAGGNFWFTPDEIRVKKGDTVKIHFVNAGGFHNFVLDEFNVDFAPNKTGERYDVEFVADKAGSFEYYCSVGAHRQMGMKGVLIVEE</sequence>
<keyword evidence="2" id="KW-0186">Copper</keyword>
<accession>A0A928TT88</accession>